<reference evidence="2" key="1">
    <citation type="journal article" date="2023" name="Int. J. Syst. Evol. Microbiol.">
        <title>Mesoterricola silvestris gen. nov., sp. nov., Mesoterricola sediminis sp. nov., Geothrix oryzae sp. nov., Geothrix edaphica sp. nov., Geothrix rubra sp. nov., and Geothrix limicola sp. nov., six novel members of Acidobacteriota isolated from soils.</title>
        <authorList>
            <person name="Itoh H."/>
            <person name="Sugisawa Y."/>
            <person name="Mise K."/>
            <person name="Xu Z."/>
            <person name="Kuniyasu M."/>
            <person name="Ushijima N."/>
            <person name="Kawano K."/>
            <person name="Kobayashi E."/>
            <person name="Shiratori Y."/>
            <person name="Masuda Y."/>
            <person name="Senoo K."/>
        </authorList>
    </citation>
    <scope>NUCLEOTIDE SEQUENCE</scope>
    <source>
        <strain evidence="2">W786</strain>
    </source>
</reference>
<feature type="domain" description="PDZ" evidence="1">
    <location>
        <begin position="484"/>
        <end position="552"/>
    </location>
</feature>
<dbReference type="InterPro" id="IPR024191">
    <property type="entry name" value="Peptidase_M61"/>
</dbReference>
<dbReference type="Pfam" id="PF05299">
    <property type="entry name" value="Peptidase_M61"/>
    <property type="match status" value="1"/>
</dbReference>
<organism evidence="2 3">
    <name type="scientific">Mesoterricola sediminis</name>
    <dbReference type="NCBI Taxonomy" id="2927980"/>
    <lineage>
        <taxon>Bacteria</taxon>
        <taxon>Pseudomonadati</taxon>
        <taxon>Acidobacteriota</taxon>
        <taxon>Holophagae</taxon>
        <taxon>Holophagales</taxon>
        <taxon>Holophagaceae</taxon>
        <taxon>Mesoterricola</taxon>
    </lineage>
</organism>
<dbReference type="Pfam" id="PF17899">
    <property type="entry name" value="Peptidase_M61_N"/>
    <property type="match status" value="1"/>
</dbReference>
<dbReference type="InterPro" id="IPR040756">
    <property type="entry name" value="Peptidase_M61_N"/>
</dbReference>
<dbReference type="RefSeq" id="WP_243334393.1">
    <property type="nucleotide sequence ID" value="NZ_AP027081.1"/>
</dbReference>
<dbReference type="KEGG" id="msea:METESE_16580"/>
<dbReference type="InterPro" id="IPR036034">
    <property type="entry name" value="PDZ_sf"/>
</dbReference>
<dbReference type="EMBL" id="AP027081">
    <property type="protein sequence ID" value="BDU76700.1"/>
    <property type="molecule type" value="Genomic_DNA"/>
</dbReference>
<dbReference type="SMART" id="SM00228">
    <property type="entry name" value="PDZ"/>
    <property type="match status" value="1"/>
</dbReference>
<gene>
    <name evidence="2" type="ORF">METESE_16580</name>
</gene>
<dbReference type="PIRSF" id="PIRSF016493">
    <property type="entry name" value="Glycyl_aminpptds"/>
    <property type="match status" value="1"/>
</dbReference>
<dbReference type="InterPro" id="IPR027268">
    <property type="entry name" value="Peptidase_M4/M1_CTD_sf"/>
</dbReference>
<dbReference type="Proteomes" id="UP001228113">
    <property type="component" value="Chromosome"/>
</dbReference>
<dbReference type="SUPFAM" id="SSF50156">
    <property type="entry name" value="PDZ domain-like"/>
    <property type="match status" value="1"/>
</dbReference>
<evidence type="ECO:0000259" key="1">
    <source>
        <dbReference type="SMART" id="SM00228"/>
    </source>
</evidence>
<dbReference type="Gene3D" id="2.60.40.3650">
    <property type="match status" value="1"/>
</dbReference>
<sequence>MPPRSTPPAPVTAVLRPLSLSMHELEVELTFPPEAVAKPTVAALPAWTPGSYLVRDYARFLDRLRVEDGEGRPLAAEKLDKQRWRLPASPGGLRVTYRLFCNELTVRTNHMDAAHAHLVGAATFLYLEGQTSRPWEVRFEGWPKAWRVATALPRRERGYAAQDHDTLVDSPFELGTFRTHGFRVRGCEFQVAITGAHPGDENRIVEGTEAIVAACARIFGGFPFKRYLFLLTFSPKARGGLEHRDSTSLLADPHQLERAEGYWDLFLLIAHEFFHVWNVKRLRDAALGPFDYGSETYTRLLWFHEGFTSFMQFAIALRAGVVPWPWVARKLSASWTDNTTRPGRHEQDLEASSFDAWIRHYKPTEFSTNGTVSYYDKGSMVGWMMDAEIRLASGGASGLDALFALLWARNGDGHLSDADIRAAYRELAGKDPGPFWSRWIQGCAELDAEAISRAYGLTFTVRSPWEALPAGEAGDPDAQRRARTWAGLAFQGASPSVQNVLPGSPAARAGLGYGMEILAVDGWRTATAQEVQGRIGDFAPGDRVRVLATDRGRVEAYDLILSESPHRTTSIGADPRAGAAQRAAFEAWTGQPFPGKRP</sequence>
<evidence type="ECO:0000313" key="2">
    <source>
        <dbReference type="EMBL" id="BDU76700.1"/>
    </source>
</evidence>
<dbReference type="AlphaFoldDB" id="A0AA48KD46"/>
<name>A0AA48KD46_9BACT</name>
<dbReference type="SUPFAM" id="SSF55486">
    <property type="entry name" value="Metalloproteases ('zincins'), catalytic domain"/>
    <property type="match status" value="1"/>
</dbReference>
<accession>A0AA48KD46</accession>
<protein>
    <submittedName>
        <fullName evidence="2">Peptidase M61</fullName>
    </submittedName>
</protein>
<keyword evidence="3" id="KW-1185">Reference proteome</keyword>
<dbReference type="Gene3D" id="1.10.390.10">
    <property type="entry name" value="Neutral Protease Domain 2"/>
    <property type="match status" value="1"/>
</dbReference>
<dbReference type="InterPro" id="IPR007963">
    <property type="entry name" value="Peptidase_M61_catalytic"/>
</dbReference>
<proteinExistence type="predicted"/>
<evidence type="ECO:0000313" key="3">
    <source>
        <dbReference type="Proteomes" id="UP001228113"/>
    </source>
</evidence>
<dbReference type="Gene3D" id="2.30.42.10">
    <property type="match status" value="1"/>
</dbReference>
<dbReference type="InterPro" id="IPR001478">
    <property type="entry name" value="PDZ"/>
</dbReference>